<evidence type="ECO:0000256" key="1">
    <source>
        <dbReference type="ARBA" id="ARBA00004370"/>
    </source>
</evidence>
<evidence type="ECO:0000256" key="2">
    <source>
        <dbReference type="ARBA" id="ARBA00022692"/>
    </source>
</evidence>
<reference evidence="12" key="1">
    <citation type="submission" date="2016-10" db="EMBL/GenBank/DDBJ databases">
        <authorList>
            <person name="Varghese N."/>
            <person name="Submissions S."/>
        </authorList>
    </citation>
    <scope>NUCLEOTIDE SEQUENCE [LARGE SCALE GENOMIC DNA]</scope>
    <source>
        <strain evidence="12">DSM 44260</strain>
    </source>
</reference>
<dbReference type="EMBL" id="FOGI01000021">
    <property type="protein sequence ID" value="SES48672.1"/>
    <property type="molecule type" value="Genomic_DNA"/>
</dbReference>
<keyword evidence="12" id="KW-1185">Reference proteome</keyword>
<dbReference type="RefSeq" id="WP_177215926.1">
    <property type="nucleotide sequence ID" value="NZ_FOGI01000021.1"/>
</dbReference>
<proteinExistence type="predicted"/>
<dbReference type="Gene3D" id="2.60.120.200">
    <property type="match status" value="4"/>
</dbReference>
<feature type="transmembrane region" description="Helical" evidence="9">
    <location>
        <begin position="12"/>
        <end position="41"/>
    </location>
</feature>
<feature type="domain" description="LamG-like jellyroll fold" evidence="10">
    <location>
        <begin position="350"/>
        <end position="489"/>
    </location>
</feature>
<dbReference type="SMART" id="SM00560">
    <property type="entry name" value="LamGL"/>
    <property type="match status" value="4"/>
</dbReference>
<keyword evidence="3" id="KW-0732">Signal</keyword>
<dbReference type="InterPro" id="IPR036286">
    <property type="entry name" value="LexA/Signal_pep-like_sf"/>
</dbReference>
<feature type="domain" description="LamG-like jellyroll fold" evidence="10">
    <location>
        <begin position="974"/>
        <end position="1115"/>
    </location>
</feature>
<dbReference type="PANTHER" id="PTHR42535">
    <property type="entry name" value="OOKINETE PROTEIN, PUTATIVE-RELATED"/>
    <property type="match status" value="1"/>
</dbReference>
<dbReference type="InterPro" id="IPR001733">
    <property type="entry name" value="Peptidase_S26B"/>
</dbReference>
<feature type="domain" description="LamG-like jellyroll fold" evidence="10">
    <location>
        <begin position="771"/>
        <end position="910"/>
    </location>
</feature>
<dbReference type="CDD" id="cd06530">
    <property type="entry name" value="S26_SPase_I"/>
    <property type="match status" value="1"/>
</dbReference>
<evidence type="ECO:0000256" key="5">
    <source>
        <dbReference type="ARBA" id="ARBA00023136"/>
    </source>
</evidence>
<organism evidence="11 12">
    <name type="scientific">Actinokineospora terrae</name>
    <dbReference type="NCBI Taxonomy" id="155974"/>
    <lineage>
        <taxon>Bacteria</taxon>
        <taxon>Bacillati</taxon>
        <taxon>Actinomycetota</taxon>
        <taxon>Actinomycetes</taxon>
        <taxon>Pseudonocardiales</taxon>
        <taxon>Pseudonocardiaceae</taxon>
        <taxon>Actinokineospora</taxon>
    </lineage>
</organism>
<dbReference type="Gene3D" id="2.10.109.10">
    <property type="entry name" value="Umud Fragment, subunit A"/>
    <property type="match status" value="1"/>
</dbReference>
<dbReference type="AlphaFoldDB" id="A0A1H9XRA5"/>
<dbReference type="SUPFAM" id="SSF51306">
    <property type="entry name" value="LexA/Signal peptidase"/>
    <property type="match status" value="1"/>
</dbReference>
<dbReference type="GO" id="GO:0006465">
    <property type="term" value="P:signal peptide processing"/>
    <property type="evidence" value="ECO:0007669"/>
    <property type="project" value="UniProtKB-UniRule"/>
</dbReference>
<protein>
    <recommendedName>
        <fullName evidence="7">Signal peptidase I</fullName>
        <ecNumber evidence="7">3.4.21.89</ecNumber>
    </recommendedName>
</protein>
<evidence type="ECO:0000256" key="7">
    <source>
        <dbReference type="NCBIfam" id="TIGR02228"/>
    </source>
</evidence>
<feature type="transmembrane region" description="Helical" evidence="9">
    <location>
        <begin position="201"/>
        <end position="223"/>
    </location>
</feature>
<evidence type="ECO:0000256" key="3">
    <source>
        <dbReference type="ARBA" id="ARBA00022729"/>
    </source>
</evidence>
<evidence type="ECO:0000259" key="10">
    <source>
        <dbReference type="SMART" id="SM00560"/>
    </source>
</evidence>
<dbReference type="InterPro" id="IPR006558">
    <property type="entry name" value="LamG-like"/>
</dbReference>
<dbReference type="InterPro" id="IPR013320">
    <property type="entry name" value="ConA-like_dom_sf"/>
</dbReference>
<dbReference type="PRINTS" id="PR00728">
    <property type="entry name" value="SIGNALPTASE"/>
</dbReference>
<dbReference type="GO" id="GO:0004252">
    <property type="term" value="F:serine-type endopeptidase activity"/>
    <property type="evidence" value="ECO:0007669"/>
    <property type="project" value="UniProtKB-UniRule"/>
</dbReference>
<keyword evidence="5 9" id="KW-0472">Membrane</keyword>
<dbReference type="NCBIfam" id="TIGR02228">
    <property type="entry name" value="sigpep_I_arch"/>
    <property type="match status" value="1"/>
</dbReference>
<comment type="subcellular location">
    <subcellularLocation>
        <location evidence="1">Membrane</location>
    </subcellularLocation>
</comment>
<evidence type="ECO:0000313" key="11">
    <source>
        <dbReference type="EMBL" id="SES48672.1"/>
    </source>
</evidence>
<evidence type="ECO:0000256" key="4">
    <source>
        <dbReference type="ARBA" id="ARBA00022989"/>
    </source>
</evidence>
<feature type="compositionally biased region" description="Low complexity" evidence="8">
    <location>
        <begin position="261"/>
        <end position="274"/>
    </location>
</feature>
<keyword evidence="2 9" id="KW-0812">Transmembrane</keyword>
<sequence length="1125" mass="119119">MNARNAKRLLGSVPAVAAFLAQAVLSTLVWLLAWCVLPYIVSWHSYVVLSGSMAPSIHSGDVVVVGSLLTDHPAPGAVIAFHDPAHEGRTLMHRVLKVNEDQTLVTKGDANPDSDSTPVAEDDVLGQGRLRVPWVGLPSYWVQTQNWTALGEAVFGLIGLLVLALRRPGDLDPPPTEPPRAGKHRMPSDVSSTRRRTDRRVSAAATLGVVVAMVLESGGFAMFTATGGNAGNALGTAATFPTYSASVIGDSPTFYHRQDESASSAATSTATDSSGNSRPGQYNAATNGPYTYWRFDDASGTAASDSSGGANQGTLLNGPTWSTGLTGSAITFDGVNDRVVGTGPSTVSDTSFSVSLWVRTSSAAANAIAITQPGVNHNAWYVYTWGSRYRFGMPRSDNSSATEDYLNSTSVVAANTWTHIVGVYDDPNNVIRLYVNGTLEATGSRADAYEWRGTGALTAAGVQINGTWQYPWAGSIDDVRVYSRVLGASEISGIIGAATAPNAAYAFEQSGSVLTDSGPYGYNGTITGPTWNTVGRLGRSLTFDGIDDYVSASYFSLRTDSSFTASAWMYISSSGGVDRTILSKDSQANSAFYLSYIASTGKFAFTMPASDTNGASTVRASSVNPAIANTWMWIVGVWDAAASQMRLYVNGTLEATVSRSGGWNGNGSISIGRGQRNGSYVEYWPGRIDEVALYNRVLSTADVEDLYTRPTMDWQFNDNLASTASDSSGNGNYGTMNAVQWTDSGYEGTGGIYNGSSSWTVSQTAPIRTDASFTVSAWAYLTTSSQDRAVVSQQGTVGSAFMLGADIASVKWAFRMPRTDTSSPTYDTVYSTADIVQNRWYHLVGVFYAGSELMRLYVDGVLQGGATHSVTWNATNPLQVGRALRSGSQMDYFNGVIDKVRAIQASLSTAQVQNLYNAGAPAPDPLPVAGALSPMNAAQPGALQGAQQGQSASTATAFNGTTNATNLTSFANPTTFTVESWFKVSGTAGGLIAGFFDTVSVSSTARDRVVYLDNTGRVTFGVNPAGGIKSINSVSSYNDGTWHHVAASLGAGGMKLYVDGLLVAQDATTTTAQNYTGYWRWGGGILTAYPNRPASDYIIGSLDEYAVFATQLSDAQIRRHFHANH</sequence>
<feature type="region of interest" description="Disordered" evidence="8">
    <location>
        <begin position="258"/>
        <end position="283"/>
    </location>
</feature>
<dbReference type="PANTHER" id="PTHR42535:SF2">
    <property type="entry name" value="CHROMOSOME UNDETERMINED SCAFFOLD_146, WHOLE GENOME SHOTGUN SEQUENCE"/>
    <property type="match status" value="1"/>
</dbReference>
<name>A0A1H9XRA5_9PSEU</name>
<gene>
    <name evidence="11" type="ORF">SAMN04487818_1215</name>
</gene>
<evidence type="ECO:0000256" key="9">
    <source>
        <dbReference type="SAM" id="Phobius"/>
    </source>
</evidence>
<dbReference type="SUPFAM" id="SSF49899">
    <property type="entry name" value="Concanavalin A-like lectins/glucanases"/>
    <property type="match status" value="4"/>
</dbReference>
<feature type="region of interest" description="Disordered" evidence="8">
    <location>
        <begin position="171"/>
        <end position="199"/>
    </location>
</feature>
<dbReference type="Pfam" id="PF13385">
    <property type="entry name" value="Laminin_G_3"/>
    <property type="match status" value="4"/>
</dbReference>
<dbReference type="GO" id="GO:0009003">
    <property type="term" value="F:signal peptidase activity"/>
    <property type="evidence" value="ECO:0007669"/>
    <property type="project" value="UniProtKB-EC"/>
</dbReference>
<feature type="domain" description="LamG-like jellyroll fold" evidence="10">
    <location>
        <begin position="561"/>
        <end position="701"/>
    </location>
</feature>
<dbReference type="Proteomes" id="UP000199051">
    <property type="component" value="Unassembled WGS sequence"/>
</dbReference>
<accession>A0A1H9XRA5</accession>
<dbReference type="Pfam" id="PF10502">
    <property type="entry name" value="Peptidase_S26"/>
    <property type="match status" value="1"/>
</dbReference>
<dbReference type="InterPro" id="IPR019533">
    <property type="entry name" value="Peptidase_S26"/>
</dbReference>
<dbReference type="STRING" id="155974.SAMN04487818_1215"/>
<keyword evidence="6" id="KW-1015">Disulfide bond</keyword>
<keyword evidence="4 9" id="KW-1133">Transmembrane helix</keyword>
<evidence type="ECO:0000313" key="12">
    <source>
        <dbReference type="Proteomes" id="UP000199051"/>
    </source>
</evidence>
<evidence type="ECO:0000256" key="6">
    <source>
        <dbReference type="ARBA" id="ARBA00023157"/>
    </source>
</evidence>
<dbReference type="GO" id="GO:0016020">
    <property type="term" value="C:membrane"/>
    <property type="evidence" value="ECO:0007669"/>
    <property type="project" value="UniProtKB-SubCell"/>
</dbReference>
<evidence type="ECO:0000256" key="8">
    <source>
        <dbReference type="SAM" id="MobiDB-lite"/>
    </source>
</evidence>
<dbReference type="EC" id="3.4.21.89" evidence="7"/>